<evidence type="ECO:0000256" key="7">
    <source>
        <dbReference type="SAM" id="SignalP"/>
    </source>
</evidence>
<dbReference type="EMBL" id="JASCIR010000012">
    <property type="protein sequence ID" value="MDI3387773.1"/>
    <property type="molecule type" value="Genomic_DNA"/>
</dbReference>
<dbReference type="Gene3D" id="1.20.1250.20">
    <property type="entry name" value="MFS general substrate transporter like domains"/>
    <property type="match status" value="1"/>
</dbReference>
<keyword evidence="3 6" id="KW-1133">Transmembrane helix</keyword>
<feature type="transmembrane region" description="Helical" evidence="6">
    <location>
        <begin position="331"/>
        <end position="354"/>
    </location>
</feature>
<evidence type="ECO:0000259" key="8">
    <source>
        <dbReference type="PROSITE" id="PS50850"/>
    </source>
</evidence>
<dbReference type="InterPro" id="IPR036259">
    <property type="entry name" value="MFS_trans_sf"/>
</dbReference>
<dbReference type="RefSeq" id="WP_282514118.1">
    <property type="nucleotide sequence ID" value="NZ_JASCIR010000012.1"/>
</dbReference>
<protein>
    <submittedName>
        <fullName evidence="9">MFS transporter</fullName>
    </submittedName>
</protein>
<feature type="signal peptide" evidence="7">
    <location>
        <begin position="1"/>
        <end position="22"/>
    </location>
</feature>
<dbReference type="InterPro" id="IPR011701">
    <property type="entry name" value="MFS"/>
</dbReference>
<keyword evidence="4 6" id="KW-0472">Membrane</keyword>
<feature type="transmembrane region" description="Helical" evidence="6">
    <location>
        <begin position="163"/>
        <end position="182"/>
    </location>
</feature>
<feature type="transmembrane region" description="Helical" evidence="6">
    <location>
        <begin position="301"/>
        <end position="319"/>
    </location>
</feature>
<feature type="chain" id="PRO_5046823038" evidence="7">
    <location>
        <begin position="23"/>
        <end position="451"/>
    </location>
</feature>
<dbReference type="CDD" id="cd17324">
    <property type="entry name" value="MFS_NepI_like"/>
    <property type="match status" value="1"/>
</dbReference>
<name>A0ABT6RVK8_9ACTN</name>
<sequence>MTRPFPRGGVLLLSAIAGTAIANNYAVQPALTSVAADLGVPPAAIGLVPTAALAGCMAGFALLLPLTDRIAPHRLVAAQLTALAAALCVAAAAPGAAVLLVAYLGIGAAAGVAAQAGAIAGRHAPPGRRGSGVACVAAGMSAGILLSRLAGGALTNLLGWRPMLLVFAASALLGAVAAAALLPKERPYREHGYRAALAQLPPLLRQFRELRRAVAVGGLWYFAFNLIWVALVLALAAPPHSLEPTVIGLYSLTGLLGFAALPFTGRLIDRYTPHAVITAALLTAAAGTALLATGLDSPPATALGLALFDAGCFAAQAANQSRIMALAPQRAGSLSSVYLILYFAIGSLGTALAAPLLTLSGWHGATLTALAALLLAAALGHGWGRRARNQGTGEQRTGEPHGDEPHMDEPHMDEPHVDEPHMDEPHVDEQRSGEQRTDGHPSARPGGHAAR</sequence>
<feature type="transmembrane region" description="Helical" evidence="6">
    <location>
        <begin position="275"/>
        <end position="295"/>
    </location>
</feature>
<dbReference type="Pfam" id="PF07690">
    <property type="entry name" value="MFS_1"/>
    <property type="match status" value="1"/>
</dbReference>
<evidence type="ECO:0000256" key="6">
    <source>
        <dbReference type="SAM" id="Phobius"/>
    </source>
</evidence>
<feature type="region of interest" description="Disordered" evidence="5">
    <location>
        <begin position="385"/>
        <end position="451"/>
    </location>
</feature>
<feature type="domain" description="Major facilitator superfamily (MFS) profile" evidence="8">
    <location>
        <begin position="1"/>
        <end position="388"/>
    </location>
</feature>
<evidence type="ECO:0000313" key="10">
    <source>
        <dbReference type="Proteomes" id="UP001224661"/>
    </source>
</evidence>
<dbReference type="PROSITE" id="PS50850">
    <property type="entry name" value="MFS"/>
    <property type="match status" value="1"/>
</dbReference>
<evidence type="ECO:0000256" key="2">
    <source>
        <dbReference type="ARBA" id="ARBA00022692"/>
    </source>
</evidence>
<dbReference type="PANTHER" id="PTHR42910">
    <property type="entry name" value="TRANSPORTER SCO4007-RELATED"/>
    <property type="match status" value="1"/>
</dbReference>
<evidence type="ECO:0000256" key="3">
    <source>
        <dbReference type="ARBA" id="ARBA00022989"/>
    </source>
</evidence>
<keyword evidence="10" id="KW-1185">Reference proteome</keyword>
<evidence type="ECO:0000256" key="4">
    <source>
        <dbReference type="ARBA" id="ARBA00023136"/>
    </source>
</evidence>
<gene>
    <name evidence="9" type="ORF">QIS99_16420</name>
</gene>
<feature type="transmembrane region" description="Helical" evidence="6">
    <location>
        <begin position="75"/>
        <end position="94"/>
    </location>
</feature>
<organism evidence="9 10">
    <name type="scientific">Streptomyces solicavernae</name>
    <dbReference type="NCBI Taxonomy" id="3043614"/>
    <lineage>
        <taxon>Bacteria</taxon>
        <taxon>Bacillati</taxon>
        <taxon>Actinomycetota</taxon>
        <taxon>Actinomycetes</taxon>
        <taxon>Kitasatosporales</taxon>
        <taxon>Streptomycetaceae</taxon>
        <taxon>Streptomyces</taxon>
    </lineage>
</organism>
<evidence type="ECO:0000256" key="5">
    <source>
        <dbReference type="SAM" id="MobiDB-lite"/>
    </source>
</evidence>
<feature type="transmembrane region" description="Helical" evidence="6">
    <location>
        <begin position="247"/>
        <end position="268"/>
    </location>
</feature>
<feature type="transmembrane region" description="Helical" evidence="6">
    <location>
        <begin position="213"/>
        <end position="235"/>
    </location>
</feature>
<dbReference type="Proteomes" id="UP001224661">
    <property type="component" value="Unassembled WGS sequence"/>
</dbReference>
<feature type="transmembrane region" description="Helical" evidence="6">
    <location>
        <begin position="42"/>
        <end position="63"/>
    </location>
</feature>
<evidence type="ECO:0000313" key="9">
    <source>
        <dbReference type="EMBL" id="MDI3387773.1"/>
    </source>
</evidence>
<dbReference type="PANTHER" id="PTHR42910:SF1">
    <property type="entry name" value="MAJOR FACILITATOR SUPERFAMILY (MFS) PROFILE DOMAIN-CONTAINING PROTEIN"/>
    <property type="match status" value="1"/>
</dbReference>
<feature type="transmembrane region" description="Helical" evidence="6">
    <location>
        <begin position="132"/>
        <end position="151"/>
    </location>
</feature>
<dbReference type="InterPro" id="IPR020846">
    <property type="entry name" value="MFS_dom"/>
</dbReference>
<accession>A0ABT6RVK8</accession>
<feature type="transmembrane region" description="Helical" evidence="6">
    <location>
        <begin position="100"/>
        <end position="120"/>
    </location>
</feature>
<dbReference type="SUPFAM" id="SSF103473">
    <property type="entry name" value="MFS general substrate transporter"/>
    <property type="match status" value="1"/>
</dbReference>
<keyword evidence="7" id="KW-0732">Signal</keyword>
<reference evidence="9 10" key="1">
    <citation type="submission" date="2023-05" db="EMBL/GenBank/DDBJ databases">
        <title>Draft genome sequence of Streptomyces sp. B-S-A8 isolated from a cave soil in Thailand.</title>
        <authorList>
            <person name="Chamroensaksri N."/>
            <person name="Muangham S."/>
        </authorList>
    </citation>
    <scope>NUCLEOTIDE SEQUENCE [LARGE SCALE GENOMIC DNA]</scope>
    <source>
        <strain evidence="9 10">B-S-A8</strain>
    </source>
</reference>
<comment type="subcellular location">
    <subcellularLocation>
        <location evidence="1">Cell membrane</location>
        <topology evidence="1">Multi-pass membrane protein</topology>
    </subcellularLocation>
</comment>
<feature type="compositionally biased region" description="Basic and acidic residues" evidence="5">
    <location>
        <begin position="396"/>
        <end position="441"/>
    </location>
</feature>
<feature type="transmembrane region" description="Helical" evidence="6">
    <location>
        <begin position="360"/>
        <end position="380"/>
    </location>
</feature>
<comment type="caution">
    <text evidence="9">The sequence shown here is derived from an EMBL/GenBank/DDBJ whole genome shotgun (WGS) entry which is preliminary data.</text>
</comment>
<evidence type="ECO:0000256" key="1">
    <source>
        <dbReference type="ARBA" id="ARBA00004651"/>
    </source>
</evidence>
<keyword evidence="2 6" id="KW-0812">Transmembrane</keyword>
<proteinExistence type="predicted"/>